<reference evidence="1 2" key="1">
    <citation type="journal article" date="2023" name="Science">
        <title>Complex scaffold remodeling in plant triterpene biosynthesis.</title>
        <authorList>
            <person name="De La Pena R."/>
            <person name="Hodgson H."/>
            <person name="Liu J.C."/>
            <person name="Stephenson M.J."/>
            <person name="Martin A.C."/>
            <person name="Owen C."/>
            <person name="Harkess A."/>
            <person name="Leebens-Mack J."/>
            <person name="Jimenez L.E."/>
            <person name="Osbourn A."/>
            <person name="Sattely E.S."/>
        </authorList>
    </citation>
    <scope>NUCLEOTIDE SEQUENCE [LARGE SCALE GENOMIC DNA]</scope>
    <source>
        <strain evidence="2">cv. JPN11</strain>
        <tissue evidence="1">Leaf</tissue>
    </source>
</reference>
<keyword evidence="2" id="KW-1185">Reference proteome</keyword>
<organism evidence="1 2">
    <name type="scientific">Melia azedarach</name>
    <name type="common">Chinaberry tree</name>
    <dbReference type="NCBI Taxonomy" id="155640"/>
    <lineage>
        <taxon>Eukaryota</taxon>
        <taxon>Viridiplantae</taxon>
        <taxon>Streptophyta</taxon>
        <taxon>Embryophyta</taxon>
        <taxon>Tracheophyta</taxon>
        <taxon>Spermatophyta</taxon>
        <taxon>Magnoliopsida</taxon>
        <taxon>eudicotyledons</taxon>
        <taxon>Gunneridae</taxon>
        <taxon>Pentapetalae</taxon>
        <taxon>rosids</taxon>
        <taxon>malvids</taxon>
        <taxon>Sapindales</taxon>
        <taxon>Meliaceae</taxon>
        <taxon>Melia</taxon>
    </lineage>
</organism>
<evidence type="ECO:0000313" key="1">
    <source>
        <dbReference type="EMBL" id="KAJ4723321.1"/>
    </source>
</evidence>
<dbReference type="Proteomes" id="UP001164539">
    <property type="component" value="Chromosome 3"/>
</dbReference>
<proteinExistence type="predicted"/>
<dbReference type="EMBL" id="CM051396">
    <property type="protein sequence ID" value="KAJ4723321.1"/>
    <property type="molecule type" value="Genomic_DNA"/>
</dbReference>
<protein>
    <submittedName>
        <fullName evidence="1">Uncharacterized protein</fullName>
    </submittedName>
</protein>
<sequence>MQPTLDSPNGRMVIFLTWFKPMEEWHKDFKCFSFHRRNLRHCSAHKHAILVFKRTSILMATKCLHYFPEYEEYDILPYSLARLTHQHPQEYRTFQRKLSEKNQCISPDIWPPLSQTAPWEIYSDQYKRETNHAKKNFYSFFDTASSSTTPSLQHWTPQDVDHIMTPLAPDPTPALDTTFSLAPPGPAGPLPSHFQDSQDPHDAMGLDDFEDNLNQRQLDAHFHRDAFEHQNMSSDDD</sequence>
<accession>A0ACC1YHR3</accession>
<evidence type="ECO:0000313" key="2">
    <source>
        <dbReference type="Proteomes" id="UP001164539"/>
    </source>
</evidence>
<gene>
    <name evidence="1" type="ORF">OWV82_006705</name>
</gene>
<name>A0ACC1YHR3_MELAZ</name>
<comment type="caution">
    <text evidence="1">The sequence shown here is derived from an EMBL/GenBank/DDBJ whole genome shotgun (WGS) entry which is preliminary data.</text>
</comment>